<dbReference type="Proteomes" id="UP000027471">
    <property type="component" value="Unassembled WGS sequence"/>
</dbReference>
<feature type="transmembrane region" description="Helical" evidence="1">
    <location>
        <begin position="6"/>
        <end position="25"/>
    </location>
</feature>
<proteinExistence type="predicted"/>
<evidence type="ECO:0000313" key="2">
    <source>
        <dbReference type="EMBL" id="KEO53814.1"/>
    </source>
</evidence>
<evidence type="ECO:0000256" key="1">
    <source>
        <dbReference type="SAM" id="Phobius"/>
    </source>
</evidence>
<keyword evidence="1" id="KW-0472">Membrane</keyword>
<reference evidence="2 3" key="1">
    <citation type="journal article" date="2015" name="Antonie Van Leeuwenhoek">
        <title>Thioclava indica sp. nov., isolated from surface seawater of the Indian Ocean.</title>
        <authorList>
            <person name="Liu Y."/>
            <person name="Lai Q."/>
            <person name="Du J."/>
            <person name="Xu H."/>
            <person name="Jiang L."/>
            <person name="Shao Z."/>
        </authorList>
    </citation>
    <scope>NUCLEOTIDE SEQUENCE [LARGE SCALE GENOMIC DNA]</scope>
    <source>
        <strain evidence="2 3">DT23-4</strain>
    </source>
</reference>
<organism evidence="2 3">
    <name type="scientific">Thioclava indica</name>
    <dbReference type="NCBI Taxonomy" id="1353528"/>
    <lineage>
        <taxon>Bacteria</taxon>
        <taxon>Pseudomonadati</taxon>
        <taxon>Pseudomonadota</taxon>
        <taxon>Alphaproteobacteria</taxon>
        <taxon>Rhodobacterales</taxon>
        <taxon>Paracoccaceae</taxon>
        <taxon>Thioclava</taxon>
    </lineage>
</organism>
<dbReference type="STRING" id="1353528.DT23_06500"/>
<keyword evidence="1" id="KW-1133">Transmembrane helix</keyword>
<comment type="caution">
    <text evidence="2">The sequence shown here is derived from an EMBL/GenBank/DDBJ whole genome shotgun (WGS) entry which is preliminary data.</text>
</comment>
<sequence>MNLVQIIFFVPLIYLGFYLIAWLYARRNFPADGE</sequence>
<evidence type="ECO:0000313" key="3">
    <source>
        <dbReference type="Proteomes" id="UP000027471"/>
    </source>
</evidence>
<name>A0A074JB90_9RHOB</name>
<dbReference type="AlphaFoldDB" id="A0A074JB90"/>
<protein>
    <submittedName>
        <fullName evidence="2">Uncharacterized protein</fullName>
    </submittedName>
</protein>
<dbReference type="EMBL" id="AUNB01000062">
    <property type="protein sequence ID" value="KEO53814.1"/>
    <property type="molecule type" value="Genomic_DNA"/>
</dbReference>
<keyword evidence="3" id="KW-1185">Reference proteome</keyword>
<keyword evidence="1" id="KW-0812">Transmembrane</keyword>
<gene>
    <name evidence="2" type="ORF">DT23_06500</name>
</gene>
<accession>A0A074JB90</accession>